<dbReference type="AlphaFoldDB" id="A0A6C0AT96"/>
<accession>A0A6C0AT96</accession>
<evidence type="ECO:0000256" key="1">
    <source>
        <dbReference type="SAM" id="Phobius"/>
    </source>
</evidence>
<name>A0A6C0AT96_9ZZZZ</name>
<feature type="transmembrane region" description="Helical" evidence="1">
    <location>
        <begin position="79"/>
        <end position="102"/>
    </location>
</feature>
<reference evidence="2" key="1">
    <citation type="journal article" date="2020" name="Nature">
        <title>Giant virus diversity and host interactions through global metagenomics.</title>
        <authorList>
            <person name="Schulz F."/>
            <person name="Roux S."/>
            <person name="Paez-Espino D."/>
            <person name="Jungbluth S."/>
            <person name="Walsh D.A."/>
            <person name="Denef V.J."/>
            <person name="McMahon K.D."/>
            <person name="Konstantinidis K.T."/>
            <person name="Eloe-Fadrosh E.A."/>
            <person name="Kyrpides N.C."/>
            <person name="Woyke T."/>
        </authorList>
    </citation>
    <scope>NUCLEOTIDE SEQUENCE</scope>
    <source>
        <strain evidence="2">GVMAG-S-1101171-111</strain>
    </source>
</reference>
<dbReference type="EMBL" id="MN740803">
    <property type="protein sequence ID" value="QHS82590.1"/>
    <property type="molecule type" value="Genomic_DNA"/>
</dbReference>
<evidence type="ECO:0000313" key="2">
    <source>
        <dbReference type="EMBL" id="QHS82590.1"/>
    </source>
</evidence>
<protein>
    <submittedName>
        <fullName evidence="2">Uncharacterized protein</fullName>
    </submittedName>
</protein>
<keyword evidence="1" id="KW-1133">Transmembrane helix</keyword>
<keyword evidence="1" id="KW-0472">Membrane</keyword>
<organism evidence="2">
    <name type="scientific">viral metagenome</name>
    <dbReference type="NCBI Taxonomy" id="1070528"/>
    <lineage>
        <taxon>unclassified sequences</taxon>
        <taxon>metagenomes</taxon>
        <taxon>organismal metagenomes</taxon>
    </lineage>
</organism>
<sequence length="197" mass="22384">MMDIGDFFGKISKFFSIPGNVGNALGEIFEGVVREFTGVPQGIWYGALDASVFIQYVWEFVITNFTCGMKMLQNIQACAFYYFMDILGHILYLPFRMIFWIVEKLIPGTGGKLENLIWDNLDKVDRYTISNFGFHIIHFSKPVRDLCYNCKRLKPMVFVGKAEEIVEDIVDPITPLLVGGLVEMVQGLGNLVNAFKI</sequence>
<keyword evidence="1" id="KW-0812">Transmembrane</keyword>
<proteinExistence type="predicted"/>